<feature type="region of interest" description="Disordered" evidence="1">
    <location>
        <begin position="368"/>
        <end position="387"/>
    </location>
</feature>
<protein>
    <submittedName>
        <fullName evidence="3">Uncharacterized protein</fullName>
    </submittedName>
</protein>
<dbReference type="Proteomes" id="UP000785679">
    <property type="component" value="Unassembled WGS sequence"/>
</dbReference>
<keyword evidence="2" id="KW-0812">Transmembrane</keyword>
<evidence type="ECO:0000256" key="2">
    <source>
        <dbReference type="SAM" id="Phobius"/>
    </source>
</evidence>
<evidence type="ECO:0000313" key="3">
    <source>
        <dbReference type="EMBL" id="TNV79390.1"/>
    </source>
</evidence>
<feature type="transmembrane region" description="Helical" evidence="2">
    <location>
        <begin position="248"/>
        <end position="264"/>
    </location>
</feature>
<dbReference type="AlphaFoldDB" id="A0A8J8NSH5"/>
<dbReference type="EMBL" id="RRYP01008967">
    <property type="protein sequence ID" value="TNV79390.1"/>
    <property type="molecule type" value="Genomic_DNA"/>
</dbReference>
<keyword evidence="2" id="KW-0472">Membrane</keyword>
<feature type="transmembrane region" description="Helical" evidence="2">
    <location>
        <begin position="25"/>
        <end position="47"/>
    </location>
</feature>
<evidence type="ECO:0000256" key="1">
    <source>
        <dbReference type="SAM" id="MobiDB-lite"/>
    </source>
</evidence>
<organism evidence="3 4">
    <name type="scientific">Halteria grandinella</name>
    <dbReference type="NCBI Taxonomy" id="5974"/>
    <lineage>
        <taxon>Eukaryota</taxon>
        <taxon>Sar</taxon>
        <taxon>Alveolata</taxon>
        <taxon>Ciliophora</taxon>
        <taxon>Intramacronucleata</taxon>
        <taxon>Spirotrichea</taxon>
        <taxon>Stichotrichia</taxon>
        <taxon>Sporadotrichida</taxon>
        <taxon>Halteriidae</taxon>
        <taxon>Halteria</taxon>
    </lineage>
</organism>
<evidence type="ECO:0000313" key="4">
    <source>
        <dbReference type="Proteomes" id="UP000785679"/>
    </source>
</evidence>
<sequence>MNQMALSSVRPGVLIEYSTLDIENIVFSSFVIVCAIFDLSVLLYFLFTTAKFLQSQNKTSNTSQKNQINGIDASSLSTWICLGTAVIIRDFVFIVYWPLDLMRVIDHDQYSSPVLQWYRDNFKAIWDSATVIRCVSKLLRNTAFLINISRWTLIVINYSESQSYRKDRKHLESISGNALQGEQSVSVDSIDYKKRQLLSYETKRLITQVLLIMAISSLVLLYLVPAFIIEGLSTNDKLYIWEFSEAYILNPLILLFYLAIYLVLRQHHKEFLSMYKFTPQEKRSVSLANREIGKFFLYIGQRLFTETIGGAIFTVLLARDKGLQDMNLRRAYYYFSVFELLSETLLIAGICQSITRTVKTAKEHESHDLADTVQKHDHDRTLSETETIDEEKSLVQFDEDETSHVSGNFKSNNHFSKRIFQQQLKDDSISEQLSGQVNKSYLSKHFSQRNEWQFILGTDGGGGAESQRSVNPNLMSRMLQNRNDSLASGGEFLTDDSIRRIR</sequence>
<feature type="transmembrane region" description="Helical" evidence="2">
    <location>
        <begin position="205"/>
        <end position="228"/>
    </location>
</feature>
<accession>A0A8J8NSH5</accession>
<gene>
    <name evidence="3" type="ORF">FGO68_gene11444</name>
</gene>
<proteinExistence type="predicted"/>
<comment type="caution">
    <text evidence="3">The sequence shown here is derived from an EMBL/GenBank/DDBJ whole genome shotgun (WGS) entry which is preliminary data.</text>
</comment>
<feature type="compositionally biased region" description="Basic and acidic residues" evidence="1">
    <location>
        <begin position="368"/>
        <end position="383"/>
    </location>
</feature>
<keyword evidence="4" id="KW-1185">Reference proteome</keyword>
<name>A0A8J8NSH5_HALGN</name>
<reference evidence="3" key="1">
    <citation type="submission" date="2019-06" db="EMBL/GenBank/DDBJ databases">
        <authorList>
            <person name="Zheng W."/>
        </authorList>
    </citation>
    <scope>NUCLEOTIDE SEQUENCE</scope>
    <source>
        <strain evidence="3">QDHG01</strain>
    </source>
</reference>
<feature type="transmembrane region" description="Helical" evidence="2">
    <location>
        <begin position="331"/>
        <end position="350"/>
    </location>
</feature>
<keyword evidence="2" id="KW-1133">Transmembrane helix</keyword>